<dbReference type="EMBL" id="CAKXZS010000058">
    <property type="protein sequence ID" value="CAH2407297.1"/>
    <property type="molecule type" value="Genomic_DNA"/>
</dbReference>
<reference evidence="1" key="1">
    <citation type="submission" date="2022-03" db="EMBL/GenBank/DDBJ databases">
        <authorList>
            <person name="Brunel B."/>
        </authorList>
    </citation>
    <scope>NUCLEOTIDE SEQUENCE</scope>
    <source>
        <strain evidence="1">STM4922sample</strain>
    </source>
</reference>
<comment type="caution">
    <text evidence="1">The sequence shown here is derived from an EMBL/GenBank/DDBJ whole genome shotgun (WGS) entry which is preliminary data.</text>
</comment>
<evidence type="ECO:0000313" key="1">
    <source>
        <dbReference type="EMBL" id="CAH2407297.1"/>
    </source>
</evidence>
<sequence>MAKAAGGVMHDSPSRGEIELFRQQGTQFQMISVVVSIAALKIVDGVPHATPYAISLIPASKRDRVDERPIDLIAKLDVQKFLRETQPCYMGYDPFAGDWSLFVPLGSLMGEKPFEDCIDTLGLVVEQYSSRPNSTMRT</sequence>
<accession>A0ABM9EDF1</accession>
<dbReference type="RefSeq" id="WP_254027897.1">
    <property type="nucleotide sequence ID" value="NZ_CAKXZS010000058.1"/>
</dbReference>
<evidence type="ECO:0000313" key="2">
    <source>
        <dbReference type="Proteomes" id="UP001152604"/>
    </source>
</evidence>
<organism evidence="1 2">
    <name type="scientific">Mesorhizobium ventifaucium</name>
    <dbReference type="NCBI Taxonomy" id="666020"/>
    <lineage>
        <taxon>Bacteria</taxon>
        <taxon>Pseudomonadati</taxon>
        <taxon>Pseudomonadota</taxon>
        <taxon>Alphaproteobacteria</taxon>
        <taxon>Hyphomicrobiales</taxon>
        <taxon>Phyllobacteriaceae</taxon>
        <taxon>Mesorhizobium</taxon>
    </lineage>
</organism>
<name>A0ABM9EDF1_9HYPH</name>
<keyword evidence="2" id="KW-1185">Reference proteome</keyword>
<proteinExistence type="predicted"/>
<protein>
    <submittedName>
        <fullName evidence="1">Uncharacterized protein</fullName>
    </submittedName>
</protein>
<gene>
    <name evidence="1" type="ORF">MES4922_610006</name>
</gene>
<dbReference type="Proteomes" id="UP001152604">
    <property type="component" value="Unassembled WGS sequence"/>
</dbReference>